<keyword evidence="6" id="KW-0946">Virion</keyword>
<evidence type="ECO:0000256" key="6">
    <source>
        <dbReference type="ARBA" id="ARBA00022844"/>
    </source>
</evidence>
<dbReference type="GO" id="GO:0044423">
    <property type="term" value="C:virion component"/>
    <property type="evidence" value="ECO:0007669"/>
    <property type="project" value="UniProtKB-KW"/>
</dbReference>
<keyword evidence="3" id="KW-1244">Viral short tail ejection system</keyword>
<evidence type="ECO:0000256" key="9">
    <source>
        <dbReference type="ARBA" id="ARBA00023219"/>
    </source>
</evidence>
<dbReference type="Pfam" id="PF12236">
    <property type="entry name" value="Head-tail_con"/>
    <property type="match status" value="1"/>
</dbReference>
<evidence type="ECO:0000256" key="7">
    <source>
        <dbReference type="ARBA" id="ARBA00022950"/>
    </source>
</evidence>
<keyword evidence="4" id="KW-1162">Viral penetration into host cytoplasm</keyword>
<gene>
    <name evidence="11" type="ORF">ParaMal1_00048</name>
</gene>
<keyword evidence="9" id="KW-0231">Viral genome packaging</keyword>
<sequence>MIPEGTSLAGHWQALDGRKGNLLDRCEQYARWTVPSIFPTDDNARSENPEESEKGNVAIGARLVNHLSHRIVDTMFPNDKPFFAVTLTPEAKKKFEADSDEEAKVALDAGLIEAENAAMRNLNLTAYRPIAVQAVGLQIVTGNALIYRMPEGERVVYSVRDFCVTREVSGKLRETILRDCKMFGSLDEDLQMAVEANSKAKKYQPDTPVELYTYYWWEAGKWHMRQAIDEIEIEEAKTSYKEEDFPCLVLTWNLGRGDHYGRGLVEDYSVSFHNIDVMTEAMIDLIGVAADIKFLVNDMSSFDVEAWNSAKRGEYVPGKEGDISVPQFKFAVEVQFIGEAIAKLERELAQAFLLSSAGVRDAERVTAEEIRFFAREIESAFGGLYSRLALDWQRREAEYQLSQIDFNSYLPDGSQAFETIITTGLESLSREGKLDALRLAIADLQMLDAVPQELRSAINPIKFAGYIFRNRGVDGDDFLFTQEEYQANQEAAMQQEERLMEKQGEVAVASKAASGK</sequence>
<keyword evidence="7" id="KW-0118">Viral capsid assembly</keyword>
<dbReference type="InterPro" id="IPR020991">
    <property type="entry name" value="Connector_podovirus"/>
</dbReference>
<evidence type="ECO:0000313" key="11">
    <source>
        <dbReference type="EMBL" id="WFG40932.1"/>
    </source>
</evidence>
<accession>A0AAF0JI91</accession>
<organism evidence="11 12">
    <name type="scientific">Paracoccus phage ParMal1</name>
    <dbReference type="NCBI Taxonomy" id="3032416"/>
    <lineage>
        <taxon>Viruses</taxon>
        <taxon>Duplodnaviria</taxon>
        <taxon>Heunggongvirae</taxon>
        <taxon>Uroviricota</taxon>
        <taxon>Caudoviricetes</taxon>
        <taxon>Autographivirales</taxon>
        <taxon>Autographivirales incertae sedis</taxon>
        <taxon>Mallvirus</taxon>
        <taxon>Mallvirus ParMal1</taxon>
    </lineage>
</organism>
<keyword evidence="12" id="KW-1185">Reference proteome</keyword>
<evidence type="ECO:0000256" key="10">
    <source>
        <dbReference type="ARBA" id="ARBA00023296"/>
    </source>
</evidence>
<comment type="function">
    <text evidence="1">Forms the portal vertex of the capsid. This portal plays critical roles in head assembly, genome packaging, neck/tail attachment, and genome ejection. The portal protein multimerizes as a single ring-shaped homododecamer arranged around a central channel.</text>
</comment>
<evidence type="ECO:0000256" key="2">
    <source>
        <dbReference type="ARBA" id="ARBA00004328"/>
    </source>
</evidence>
<evidence type="ECO:0000256" key="5">
    <source>
        <dbReference type="ARBA" id="ARBA00022612"/>
    </source>
</evidence>
<name>A0AAF0JI91_9CAUD</name>
<dbReference type="Proteomes" id="UP001216172">
    <property type="component" value="Segment"/>
</dbReference>
<evidence type="ECO:0000256" key="4">
    <source>
        <dbReference type="ARBA" id="ARBA00022595"/>
    </source>
</evidence>
<protein>
    <submittedName>
        <fullName evidence="11">Head-tail adaptor</fullName>
    </submittedName>
</protein>
<keyword evidence="8" id="KW-1171">Viral genome ejection through host cell envelope</keyword>
<reference evidence="11" key="1">
    <citation type="submission" date="2023-02" db="EMBL/GenBank/DDBJ databases">
        <authorList>
            <person name="Rihtman B."/>
        </authorList>
    </citation>
    <scope>NUCLEOTIDE SEQUENCE</scope>
</reference>
<dbReference type="GO" id="GO:0099002">
    <property type="term" value="P:symbiont genome ejection through host cell envelope, short tail mechanism"/>
    <property type="evidence" value="ECO:0007669"/>
    <property type="project" value="UniProtKB-KW"/>
</dbReference>
<evidence type="ECO:0000256" key="1">
    <source>
        <dbReference type="ARBA" id="ARBA00003421"/>
    </source>
</evidence>
<keyword evidence="10" id="KW-1160">Virus entry into host cell</keyword>
<comment type="subcellular location">
    <subcellularLocation>
        <location evidence="2">Virion</location>
    </subcellularLocation>
</comment>
<proteinExistence type="predicted"/>
<keyword evidence="5" id="KW-1188">Viral release from host cell</keyword>
<evidence type="ECO:0000256" key="3">
    <source>
        <dbReference type="ARBA" id="ARBA00022470"/>
    </source>
</evidence>
<evidence type="ECO:0000256" key="8">
    <source>
        <dbReference type="ARBA" id="ARBA00023009"/>
    </source>
</evidence>
<evidence type="ECO:0000313" key="12">
    <source>
        <dbReference type="Proteomes" id="UP001216172"/>
    </source>
</evidence>
<dbReference type="EMBL" id="OQ376858">
    <property type="protein sequence ID" value="WFG40932.1"/>
    <property type="molecule type" value="Genomic_DNA"/>
</dbReference>